<protein>
    <recommendedName>
        <fullName evidence="5">Peroxisomal targeting signal 1 receptor</fullName>
    </recommendedName>
</protein>
<dbReference type="Proteomes" id="UP001497623">
    <property type="component" value="Unassembled WGS sequence"/>
</dbReference>
<evidence type="ECO:0000256" key="1">
    <source>
        <dbReference type="ARBA" id="ARBA00022737"/>
    </source>
</evidence>
<sequence>MALRNLVDAQCGEGNALVRLTNHVMRDKAMADEGLRWHQSQLHPHGGSSFKGSQQQQQFGPGIVGDQLVEEFMSETQQAATSAPHAFRMDSLLQEMREIESMRGQAGPMRGPAIADLASEASTWAEDYLAAETHVQEVSPGSDWTKEFLEHTQGLTSPDIITDTESTRWAHEYLNDNLIKKIIEAPPILKCFTGF</sequence>
<reference evidence="3 4" key="1">
    <citation type="submission" date="2024-05" db="EMBL/GenBank/DDBJ databases">
        <authorList>
            <person name="Wallberg A."/>
        </authorList>
    </citation>
    <scope>NUCLEOTIDE SEQUENCE [LARGE SCALE GENOMIC DNA]</scope>
</reference>
<gene>
    <name evidence="3" type="ORF">MNOR_LOCUS36008</name>
</gene>
<dbReference type="PANTHER" id="PTHR10130">
    <property type="entry name" value="PEROXISOMAL TARGETING SIGNAL 1 RECEPTOR PEX5"/>
    <property type="match status" value="1"/>
</dbReference>
<dbReference type="GO" id="GO:0005052">
    <property type="term" value="F:peroxisome matrix targeting signal-1 binding"/>
    <property type="evidence" value="ECO:0007669"/>
    <property type="project" value="TreeGrafter"/>
</dbReference>
<keyword evidence="4" id="KW-1185">Reference proteome</keyword>
<name>A0AAV2SF85_MEGNR</name>
<dbReference type="GO" id="GO:0016560">
    <property type="term" value="P:protein import into peroxisome matrix, docking"/>
    <property type="evidence" value="ECO:0007669"/>
    <property type="project" value="TreeGrafter"/>
</dbReference>
<dbReference type="InterPro" id="IPR024111">
    <property type="entry name" value="PEX5/PEX5L"/>
</dbReference>
<dbReference type="PANTHER" id="PTHR10130:SF0">
    <property type="entry name" value="GH08708P"/>
    <property type="match status" value="1"/>
</dbReference>
<keyword evidence="1" id="KW-0677">Repeat</keyword>
<dbReference type="GO" id="GO:0005778">
    <property type="term" value="C:peroxisomal membrane"/>
    <property type="evidence" value="ECO:0007669"/>
    <property type="project" value="TreeGrafter"/>
</dbReference>
<evidence type="ECO:0008006" key="5">
    <source>
        <dbReference type="Google" id="ProtNLM"/>
    </source>
</evidence>
<feature type="non-terminal residue" evidence="3">
    <location>
        <position position="195"/>
    </location>
</feature>
<organism evidence="3 4">
    <name type="scientific">Meganyctiphanes norvegica</name>
    <name type="common">Northern krill</name>
    <name type="synonym">Thysanopoda norvegica</name>
    <dbReference type="NCBI Taxonomy" id="48144"/>
    <lineage>
        <taxon>Eukaryota</taxon>
        <taxon>Metazoa</taxon>
        <taxon>Ecdysozoa</taxon>
        <taxon>Arthropoda</taxon>
        <taxon>Crustacea</taxon>
        <taxon>Multicrustacea</taxon>
        <taxon>Malacostraca</taxon>
        <taxon>Eumalacostraca</taxon>
        <taxon>Eucarida</taxon>
        <taxon>Euphausiacea</taxon>
        <taxon>Euphausiidae</taxon>
        <taxon>Meganyctiphanes</taxon>
    </lineage>
</organism>
<keyword evidence="2" id="KW-0802">TPR repeat</keyword>
<evidence type="ECO:0000256" key="2">
    <source>
        <dbReference type="ARBA" id="ARBA00022803"/>
    </source>
</evidence>
<proteinExistence type="predicted"/>
<evidence type="ECO:0000313" key="3">
    <source>
        <dbReference type="EMBL" id="CAL4185967.1"/>
    </source>
</evidence>
<dbReference type="GO" id="GO:0005829">
    <property type="term" value="C:cytosol"/>
    <property type="evidence" value="ECO:0007669"/>
    <property type="project" value="TreeGrafter"/>
</dbReference>
<dbReference type="EMBL" id="CAXKWB010062971">
    <property type="protein sequence ID" value="CAL4185967.1"/>
    <property type="molecule type" value="Genomic_DNA"/>
</dbReference>
<comment type="caution">
    <text evidence="3">The sequence shown here is derived from an EMBL/GenBank/DDBJ whole genome shotgun (WGS) entry which is preliminary data.</text>
</comment>
<dbReference type="AlphaFoldDB" id="A0AAV2SF85"/>
<accession>A0AAV2SF85</accession>
<evidence type="ECO:0000313" key="4">
    <source>
        <dbReference type="Proteomes" id="UP001497623"/>
    </source>
</evidence>